<comment type="caution">
    <text evidence="4">The sequence shown here is derived from an EMBL/GenBank/DDBJ whole genome shotgun (WGS) entry which is preliminary data.</text>
</comment>
<accession>A0A927FC36</accession>
<dbReference type="Gene3D" id="3.40.140.10">
    <property type="entry name" value="Cytidine Deaminase, domain 2"/>
    <property type="match status" value="1"/>
</dbReference>
<sequence length="289" mass="31989">MPINDISDKGTTTVRSRIVRFEEGRAFPDEDRLTVEEPLEIAVRNSKTTLPLGVAFRTPGEDEALVLGMLFNEGIISSPKDVLSMRFTQEKGATMPAWRVMVRVAENVTLEQERHGRAFPISSACGACGKSALESLRIPREERFRESEGLSFSEAEVMGFPRKLLQRQSDFLRTGGLHAAARFGANGEIIASAEDIGRHNAMDKLVGEWLKEADVPWSEQAILFSGRLGYDLMQKALAVGCPFLVSIGAPSSFAVELANLFKVTLVGFLRGERFNVYSCPQRIQFTEQS</sequence>
<dbReference type="EMBL" id="JACYFG010000057">
    <property type="protein sequence ID" value="MBD5782272.1"/>
    <property type="molecule type" value="Genomic_DNA"/>
</dbReference>
<dbReference type="InterPro" id="IPR003786">
    <property type="entry name" value="FdhD"/>
</dbReference>
<evidence type="ECO:0000313" key="5">
    <source>
        <dbReference type="Proteomes" id="UP000622317"/>
    </source>
</evidence>
<dbReference type="SUPFAM" id="SSF53927">
    <property type="entry name" value="Cytidine deaminase-like"/>
    <property type="match status" value="1"/>
</dbReference>
<comment type="function">
    <text evidence="3">Required for formate dehydrogenase (FDH) activity. Acts as a sulfur carrier protein that transfers sulfur from IscS to the molybdenum cofactor prior to its insertion into FDH.</text>
</comment>
<reference evidence="4" key="1">
    <citation type="submission" date="2020-09" db="EMBL/GenBank/DDBJ databases">
        <title>Pelagicoccus enzymogenes sp. nov. with an EPS production, isolated from marine sediment.</title>
        <authorList>
            <person name="Feng X."/>
        </authorList>
    </citation>
    <scope>NUCLEOTIDE SEQUENCE</scope>
    <source>
        <strain evidence="4">NFK12</strain>
    </source>
</reference>
<protein>
    <recommendedName>
        <fullName evidence="3">Sulfur carrier protein FdhD</fullName>
    </recommendedName>
</protein>
<keyword evidence="2 3" id="KW-0501">Molybdenum cofactor biosynthesis</keyword>
<dbReference type="GO" id="GO:0005737">
    <property type="term" value="C:cytoplasm"/>
    <property type="evidence" value="ECO:0007669"/>
    <property type="project" value="UniProtKB-SubCell"/>
</dbReference>
<comment type="subcellular location">
    <subcellularLocation>
        <location evidence="3">Cytoplasm</location>
    </subcellularLocation>
</comment>
<keyword evidence="1 3" id="KW-0963">Cytoplasm</keyword>
<dbReference type="RefSeq" id="WP_191619352.1">
    <property type="nucleotide sequence ID" value="NZ_JACYFG010000057.1"/>
</dbReference>
<dbReference type="GO" id="GO:0097163">
    <property type="term" value="F:sulfur carrier activity"/>
    <property type="evidence" value="ECO:0007669"/>
    <property type="project" value="UniProtKB-UniRule"/>
</dbReference>
<dbReference type="Proteomes" id="UP000622317">
    <property type="component" value="Unassembled WGS sequence"/>
</dbReference>
<dbReference type="Pfam" id="PF02634">
    <property type="entry name" value="FdhD-NarQ"/>
    <property type="match status" value="1"/>
</dbReference>
<organism evidence="4 5">
    <name type="scientific">Pelagicoccus enzymogenes</name>
    <dbReference type="NCBI Taxonomy" id="2773457"/>
    <lineage>
        <taxon>Bacteria</taxon>
        <taxon>Pseudomonadati</taxon>
        <taxon>Verrucomicrobiota</taxon>
        <taxon>Opitutia</taxon>
        <taxon>Puniceicoccales</taxon>
        <taxon>Pelagicoccaceae</taxon>
        <taxon>Pelagicoccus</taxon>
    </lineage>
</organism>
<dbReference type="HAMAP" id="MF_00187">
    <property type="entry name" value="FdhD"/>
    <property type="match status" value="1"/>
</dbReference>
<dbReference type="Gene3D" id="3.10.20.10">
    <property type="match status" value="1"/>
</dbReference>
<dbReference type="InterPro" id="IPR016193">
    <property type="entry name" value="Cytidine_deaminase-like"/>
</dbReference>
<feature type="binding site" evidence="3">
    <location>
        <begin position="268"/>
        <end position="273"/>
    </location>
    <ligand>
        <name>Mo-bis(molybdopterin guanine dinucleotide)</name>
        <dbReference type="ChEBI" id="CHEBI:60539"/>
    </ligand>
</feature>
<gene>
    <name evidence="3" type="primary">fdhD</name>
    <name evidence="4" type="ORF">IEN85_22425</name>
</gene>
<feature type="active site" description="Cysteine persulfide intermediate" evidence="3">
    <location>
        <position position="125"/>
    </location>
</feature>
<dbReference type="PIRSF" id="PIRSF015626">
    <property type="entry name" value="FdhD"/>
    <property type="match status" value="1"/>
</dbReference>
<evidence type="ECO:0000256" key="1">
    <source>
        <dbReference type="ARBA" id="ARBA00022490"/>
    </source>
</evidence>
<proteinExistence type="inferred from homology"/>
<dbReference type="GO" id="GO:0006777">
    <property type="term" value="P:Mo-molybdopterin cofactor biosynthetic process"/>
    <property type="evidence" value="ECO:0007669"/>
    <property type="project" value="UniProtKB-UniRule"/>
</dbReference>
<name>A0A927FC36_9BACT</name>
<dbReference type="GO" id="GO:0016783">
    <property type="term" value="F:sulfurtransferase activity"/>
    <property type="evidence" value="ECO:0007669"/>
    <property type="project" value="InterPro"/>
</dbReference>
<evidence type="ECO:0000313" key="4">
    <source>
        <dbReference type="EMBL" id="MBD5782272.1"/>
    </source>
</evidence>
<dbReference type="PANTHER" id="PTHR30592:SF1">
    <property type="entry name" value="SULFUR CARRIER PROTEIN FDHD"/>
    <property type="match status" value="1"/>
</dbReference>
<dbReference type="AlphaFoldDB" id="A0A927FC36"/>
<dbReference type="PANTHER" id="PTHR30592">
    <property type="entry name" value="FORMATE DEHYDROGENASE"/>
    <property type="match status" value="1"/>
</dbReference>
<comment type="similarity">
    <text evidence="3">Belongs to the FdhD family.</text>
</comment>
<evidence type="ECO:0000256" key="3">
    <source>
        <dbReference type="HAMAP-Rule" id="MF_00187"/>
    </source>
</evidence>
<evidence type="ECO:0000256" key="2">
    <source>
        <dbReference type="ARBA" id="ARBA00023150"/>
    </source>
</evidence>
<keyword evidence="5" id="KW-1185">Reference proteome</keyword>